<evidence type="ECO:0000256" key="4">
    <source>
        <dbReference type="ARBA" id="ARBA00022989"/>
    </source>
</evidence>
<evidence type="ECO:0000256" key="2">
    <source>
        <dbReference type="ARBA" id="ARBA00008130"/>
    </source>
</evidence>
<feature type="transmembrane region" description="Helical" evidence="7">
    <location>
        <begin position="99"/>
        <end position="118"/>
    </location>
</feature>
<keyword evidence="4 7" id="KW-1133">Transmembrane helix</keyword>
<accession>A0A1N7F517</accession>
<feature type="transmembrane region" description="Helical" evidence="7">
    <location>
        <begin position="36"/>
        <end position="54"/>
    </location>
</feature>
<proteinExistence type="inferred from homology"/>
<feature type="transmembrane region" description="Helical" evidence="7">
    <location>
        <begin position="192"/>
        <end position="214"/>
    </location>
</feature>
<feature type="transmembrane region" description="Helical" evidence="7">
    <location>
        <begin position="74"/>
        <end position="92"/>
    </location>
</feature>
<evidence type="ECO:0000313" key="11">
    <source>
        <dbReference type="Proteomes" id="UP000187321"/>
    </source>
</evidence>
<dbReference type="EMBL" id="FTNP01000005">
    <property type="protein sequence ID" value="SIR95362.1"/>
    <property type="molecule type" value="Genomic_DNA"/>
</dbReference>
<reference evidence="8 11" key="1">
    <citation type="submission" date="2017-01" db="EMBL/GenBank/DDBJ databases">
        <title>Complete genome sequence of Haloterrigena daqingensis type strain (JX313T).</title>
        <authorList>
            <person name="Shuang W."/>
        </authorList>
    </citation>
    <scope>NUCLEOTIDE SEQUENCE [LARGE SCALE GENOMIC DNA]</scope>
    <source>
        <strain evidence="8 11">JX313</strain>
    </source>
</reference>
<dbReference type="PRINTS" id="PR00251">
    <property type="entry name" value="BACTRLOPSIN"/>
</dbReference>
<keyword evidence="5 7" id="KW-0472">Membrane</keyword>
<dbReference type="SUPFAM" id="SSF81321">
    <property type="entry name" value="Family A G protein-coupled receptor-like"/>
    <property type="match status" value="1"/>
</dbReference>
<dbReference type="GeneID" id="30956969"/>
<dbReference type="InterPro" id="IPR001425">
    <property type="entry name" value="Arc/bac/fun_rhodopsins"/>
</dbReference>
<evidence type="ECO:0000256" key="3">
    <source>
        <dbReference type="ARBA" id="ARBA00022692"/>
    </source>
</evidence>
<dbReference type="Proteomes" id="UP000185687">
    <property type="component" value="Unassembled WGS sequence"/>
</dbReference>
<dbReference type="RefSeq" id="WP_076583088.1">
    <property type="nucleotide sequence ID" value="NZ_CP019327.1"/>
</dbReference>
<evidence type="ECO:0000313" key="9">
    <source>
        <dbReference type="EMBL" id="SIR95362.1"/>
    </source>
</evidence>
<feature type="transmembrane region" description="Helical" evidence="7">
    <location>
        <begin position="167"/>
        <end position="186"/>
    </location>
</feature>
<feature type="transmembrane region" description="Helical" evidence="7">
    <location>
        <begin position="6"/>
        <end position="27"/>
    </location>
</feature>
<evidence type="ECO:0000256" key="1">
    <source>
        <dbReference type="ARBA" id="ARBA00004141"/>
    </source>
</evidence>
<feature type="region of interest" description="Disordered" evidence="6">
    <location>
        <begin position="230"/>
        <end position="261"/>
    </location>
</feature>
<comment type="subcellular location">
    <subcellularLocation>
        <location evidence="1">Membrane</location>
        <topology evidence="1">Multi-pass membrane protein</topology>
    </subcellularLocation>
</comment>
<dbReference type="Pfam" id="PF01036">
    <property type="entry name" value="Bac_rhodopsin"/>
    <property type="match status" value="1"/>
</dbReference>
<evidence type="ECO:0000256" key="6">
    <source>
        <dbReference type="SAM" id="MobiDB-lite"/>
    </source>
</evidence>
<reference evidence="9 10" key="2">
    <citation type="submission" date="2017-01" db="EMBL/GenBank/DDBJ databases">
        <authorList>
            <person name="Mah S.A."/>
            <person name="Swanson W.J."/>
            <person name="Moy G.W."/>
            <person name="Vacquier V.D."/>
        </authorList>
    </citation>
    <scope>NUCLEOTIDE SEQUENCE [LARGE SCALE GENOMIC DNA]</scope>
    <source>
        <strain evidence="9 10">CGMCC 1.8909</strain>
    </source>
</reference>
<gene>
    <name evidence="8" type="ORF">BB347_13460</name>
    <name evidence="9" type="ORF">SAMN05421809_3007</name>
</gene>
<comment type="similarity">
    <text evidence="2">Belongs to the archaeal/bacterial/fungal opsin family.</text>
</comment>
<protein>
    <submittedName>
        <fullName evidence="8 9">Rhodopsin</fullName>
    </submittedName>
</protein>
<sequence>MIPELEMYRIGAAITALATVAFLVWVARKPAGLRRYYLPVPIICGTLSLAYLGMSLELLRFTTPDGEPVALTRYVEYYVATPIMVVLAGMIAGASRRQLITLVVLVFAWISVTIVGVFQTPPEALVLNGLTVVVLGVLIYTLVWPVTARSGETSGERVLLYGKLRNLLLLLWIGYLVIGVISRQGIGLLDAFGGIFVGAYLDIATRIGFGILVLRATDAMVDLRDATTGGDSDGTDVTFSDSSATDTEIGSDTDPDIEPAD</sequence>
<feature type="transmembrane region" description="Helical" evidence="7">
    <location>
        <begin position="124"/>
        <end position="146"/>
    </location>
</feature>
<name>A0A1N7F517_9EURY</name>
<feature type="compositionally biased region" description="Acidic residues" evidence="6">
    <location>
        <begin position="249"/>
        <end position="261"/>
    </location>
</feature>
<dbReference type="Gene3D" id="1.20.1070.10">
    <property type="entry name" value="Rhodopsin 7-helix transmembrane proteins"/>
    <property type="match status" value="1"/>
</dbReference>
<evidence type="ECO:0000256" key="7">
    <source>
        <dbReference type="SAM" id="Phobius"/>
    </source>
</evidence>
<organism evidence="9 10">
    <name type="scientific">Natronorubrum daqingense</name>
    <dbReference type="NCBI Taxonomy" id="588898"/>
    <lineage>
        <taxon>Archaea</taxon>
        <taxon>Methanobacteriati</taxon>
        <taxon>Methanobacteriota</taxon>
        <taxon>Stenosarchaea group</taxon>
        <taxon>Halobacteria</taxon>
        <taxon>Halobacteriales</taxon>
        <taxon>Natrialbaceae</taxon>
        <taxon>Natronorubrum</taxon>
    </lineage>
</organism>
<dbReference type="SMART" id="SM01021">
    <property type="entry name" value="Bac_rhodopsin"/>
    <property type="match status" value="1"/>
</dbReference>
<keyword evidence="10" id="KW-1185">Reference proteome</keyword>
<dbReference type="AlphaFoldDB" id="A0A1N7F517"/>
<keyword evidence="3 7" id="KW-0812">Transmembrane</keyword>
<dbReference type="KEGG" id="hda:BB347_13460"/>
<evidence type="ECO:0000313" key="10">
    <source>
        <dbReference type="Proteomes" id="UP000185687"/>
    </source>
</evidence>
<dbReference type="Proteomes" id="UP000187321">
    <property type="component" value="Chromosome"/>
</dbReference>
<evidence type="ECO:0000256" key="5">
    <source>
        <dbReference type="ARBA" id="ARBA00023136"/>
    </source>
</evidence>
<dbReference type="STRING" id="588898.BB347_13460"/>
<feature type="compositionally biased region" description="Low complexity" evidence="6">
    <location>
        <begin position="230"/>
        <end position="243"/>
    </location>
</feature>
<dbReference type="GO" id="GO:0016020">
    <property type="term" value="C:membrane"/>
    <property type="evidence" value="ECO:0007669"/>
    <property type="project" value="UniProtKB-SubCell"/>
</dbReference>
<dbReference type="OrthoDB" id="330248at2157"/>
<dbReference type="EMBL" id="CP019327">
    <property type="protein sequence ID" value="APX97532.1"/>
    <property type="molecule type" value="Genomic_DNA"/>
</dbReference>
<evidence type="ECO:0000313" key="8">
    <source>
        <dbReference type="EMBL" id="APX97532.1"/>
    </source>
</evidence>